<keyword evidence="8" id="KW-0028">Amino-acid biosynthesis</keyword>
<dbReference type="CDD" id="cd00609">
    <property type="entry name" value="AAT_like"/>
    <property type="match status" value="1"/>
</dbReference>
<sequence>MSRFLAPRLASLEAYVPGEQPREMQYVKLNTNESPYPPCPAVERAVSTAAVRRLNLYPDPAGSELRRALAARYGLAAENVLLGNGSDEILNFAFTAFASPEKGAACPDISYGFYPVFAALHGLPLLEVPLKEDFTLCPGDYYGLDRLIVFANPNAPTGLSIRPEQVEDILRHNPDSVVVVDEAYVDFGAESCAKLVKQYDNLVVCMTFSKSRSMAGARLGFALAQPALIADLETIRCSTNPYNINSLTLAAGAAAIGQDEYYMENCRRVAQTRAYTKEQLDRRGFVTLPSLANFLFTSCPGLDGGELYRALKARGVLVRWWDKPRLRPFVRVTIGTPEQMNVFLAALDGIREER</sequence>
<dbReference type="Pfam" id="PF00155">
    <property type="entry name" value="Aminotran_1_2"/>
    <property type="match status" value="1"/>
</dbReference>
<reference evidence="10" key="2">
    <citation type="submission" date="2021-04" db="EMBL/GenBank/DDBJ databases">
        <authorList>
            <person name="Gilroy R."/>
        </authorList>
    </citation>
    <scope>NUCLEOTIDE SEQUENCE</scope>
    <source>
        <strain evidence="10">2239</strain>
    </source>
</reference>
<evidence type="ECO:0000256" key="5">
    <source>
        <dbReference type="ARBA" id="ARBA00022679"/>
    </source>
</evidence>
<dbReference type="Proteomes" id="UP000824193">
    <property type="component" value="Unassembled WGS sequence"/>
</dbReference>
<comment type="catalytic activity">
    <reaction evidence="7 8">
        <text>L-histidinol phosphate + 2-oxoglutarate = 3-(imidazol-4-yl)-2-oxopropyl phosphate + L-glutamate</text>
        <dbReference type="Rhea" id="RHEA:23744"/>
        <dbReference type="ChEBI" id="CHEBI:16810"/>
        <dbReference type="ChEBI" id="CHEBI:29985"/>
        <dbReference type="ChEBI" id="CHEBI:57766"/>
        <dbReference type="ChEBI" id="CHEBI:57980"/>
        <dbReference type="EC" id="2.6.1.9"/>
    </reaction>
</comment>
<dbReference type="InterPro" id="IPR004839">
    <property type="entry name" value="Aminotransferase_I/II_large"/>
</dbReference>
<dbReference type="HAMAP" id="MF_01023">
    <property type="entry name" value="HisC_aminotrans_2"/>
    <property type="match status" value="1"/>
</dbReference>
<comment type="caution">
    <text evidence="10">The sequence shown here is derived from an EMBL/GenBank/DDBJ whole genome shotgun (WGS) entry which is preliminary data.</text>
</comment>
<dbReference type="AlphaFoldDB" id="A0A9D2AEJ0"/>
<feature type="modified residue" description="N6-(pyridoxal phosphate)lysine" evidence="8">
    <location>
        <position position="210"/>
    </location>
</feature>
<evidence type="ECO:0000256" key="7">
    <source>
        <dbReference type="ARBA" id="ARBA00047481"/>
    </source>
</evidence>
<comment type="similarity">
    <text evidence="8">Belongs to the class-II pyridoxal-phosphate-dependent aminotransferase family. Histidinol-phosphate aminotransferase subfamily.</text>
</comment>
<comment type="subunit">
    <text evidence="3 8">Homodimer.</text>
</comment>
<dbReference type="InterPro" id="IPR001917">
    <property type="entry name" value="Aminotrans_II_pyridoxalP_BS"/>
</dbReference>
<comment type="cofactor">
    <cofactor evidence="1 8">
        <name>pyridoxal 5'-phosphate</name>
        <dbReference type="ChEBI" id="CHEBI:597326"/>
    </cofactor>
</comment>
<evidence type="ECO:0000256" key="8">
    <source>
        <dbReference type="HAMAP-Rule" id="MF_01023"/>
    </source>
</evidence>
<dbReference type="InterPro" id="IPR050106">
    <property type="entry name" value="HistidinolP_aminotransfase"/>
</dbReference>
<evidence type="ECO:0000256" key="1">
    <source>
        <dbReference type="ARBA" id="ARBA00001933"/>
    </source>
</evidence>
<proteinExistence type="inferred from homology"/>
<accession>A0A9D2AEJ0</accession>
<evidence type="ECO:0000256" key="4">
    <source>
        <dbReference type="ARBA" id="ARBA00022576"/>
    </source>
</evidence>
<reference evidence="10" key="1">
    <citation type="journal article" date="2021" name="PeerJ">
        <title>Extensive microbial diversity within the chicken gut microbiome revealed by metagenomics and culture.</title>
        <authorList>
            <person name="Gilroy R."/>
            <person name="Ravi A."/>
            <person name="Getino M."/>
            <person name="Pursley I."/>
            <person name="Horton D.L."/>
            <person name="Alikhan N.F."/>
            <person name="Baker D."/>
            <person name="Gharbi K."/>
            <person name="Hall N."/>
            <person name="Watson M."/>
            <person name="Adriaenssens E.M."/>
            <person name="Foster-Nyarko E."/>
            <person name="Jarju S."/>
            <person name="Secka A."/>
            <person name="Antonio M."/>
            <person name="Oren A."/>
            <person name="Chaudhuri R.R."/>
            <person name="La Ragione R."/>
            <person name="Hildebrand F."/>
            <person name="Pallen M.J."/>
        </authorList>
    </citation>
    <scope>NUCLEOTIDE SEQUENCE</scope>
    <source>
        <strain evidence="10">2239</strain>
    </source>
</reference>
<dbReference type="PANTHER" id="PTHR43643:SF3">
    <property type="entry name" value="HISTIDINOL-PHOSPHATE AMINOTRANSFERASE"/>
    <property type="match status" value="1"/>
</dbReference>
<gene>
    <name evidence="8" type="primary">hisC</name>
    <name evidence="10" type="ORF">H9865_07540</name>
</gene>
<evidence type="ECO:0000313" key="11">
    <source>
        <dbReference type="Proteomes" id="UP000824193"/>
    </source>
</evidence>
<comment type="pathway">
    <text evidence="2 8">Amino-acid biosynthesis; L-histidine biosynthesis; L-histidine from 5-phospho-alpha-D-ribose 1-diphosphate: step 7/9.</text>
</comment>
<dbReference type="InterPro" id="IPR015421">
    <property type="entry name" value="PyrdxlP-dep_Trfase_major"/>
</dbReference>
<feature type="domain" description="Aminotransferase class I/classII large" evidence="9">
    <location>
        <begin position="26"/>
        <end position="347"/>
    </location>
</feature>
<dbReference type="SUPFAM" id="SSF53383">
    <property type="entry name" value="PLP-dependent transferases"/>
    <property type="match status" value="1"/>
</dbReference>
<evidence type="ECO:0000313" key="10">
    <source>
        <dbReference type="EMBL" id="HIX05937.1"/>
    </source>
</evidence>
<dbReference type="InterPro" id="IPR005861">
    <property type="entry name" value="HisP_aminotrans"/>
</dbReference>
<keyword evidence="5 8" id="KW-0808">Transferase</keyword>
<dbReference type="Gene3D" id="3.40.640.10">
    <property type="entry name" value="Type I PLP-dependent aspartate aminotransferase-like (Major domain)"/>
    <property type="match status" value="1"/>
</dbReference>
<dbReference type="PANTHER" id="PTHR43643">
    <property type="entry name" value="HISTIDINOL-PHOSPHATE AMINOTRANSFERASE 2"/>
    <property type="match status" value="1"/>
</dbReference>
<organism evidence="10 11">
    <name type="scientific">Candidatus Allofournierella pullicola</name>
    <dbReference type="NCBI Taxonomy" id="2838596"/>
    <lineage>
        <taxon>Bacteria</taxon>
        <taxon>Bacillati</taxon>
        <taxon>Bacillota</taxon>
        <taxon>Clostridia</taxon>
        <taxon>Eubacteriales</taxon>
        <taxon>Oscillospiraceae</taxon>
        <taxon>Allofournierella</taxon>
    </lineage>
</organism>
<dbReference type="NCBIfam" id="TIGR01141">
    <property type="entry name" value="hisC"/>
    <property type="match status" value="1"/>
</dbReference>
<dbReference type="GO" id="GO:0030170">
    <property type="term" value="F:pyridoxal phosphate binding"/>
    <property type="evidence" value="ECO:0007669"/>
    <property type="project" value="InterPro"/>
</dbReference>
<dbReference type="InterPro" id="IPR015424">
    <property type="entry name" value="PyrdxlP-dep_Trfase"/>
</dbReference>
<dbReference type="InterPro" id="IPR015422">
    <property type="entry name" value="PyrdxlP-dep_Trfase_small"/>
</dbReference>
<keyword evidence="8" id="KW-0368">Histidine biosynthesis</keyword>
<dbReference type="EC" id="2.6.1.9" evidence="8"/>
<protein>
    <recommendedName>
        <fullName evidence="8">Histidinol-phosphate aminotransferase</fullName>
        <ecNumber evidence="8">2.6.1.9</ecNumber>
    </recommendedName>
    <alternativeName>
        <fullName evidence="8">Imidazole acetol-phosphate transaminase</fullName>
    </alternativeName>
</protein>
<evidence type="ECO:0000259" key="9">
    <source>
        <dbReference type="Pfam" id="PF00155"/>
    </source>
</evidence>
<evidence type="ECO:0000256" key="6">
    <source>
        <dbReference type="ARBA" id="ARBA00022898"/>
    </source>
</evidence>
<dbReference type="GO" id="GO:0000105">
    <property type="term" value="P:L-histidine biosynthetic process"/>
    <property type="evidence" value="ECO:0007669"/>
    <property type="project" value="UniProtKB-UniRule"/>
</dbReference>
<name>A0A9D2AEJ0_9FIRM</name>
<evidence type="ECO:0000256" key="3">
    <source>
        <dbReference type="ARBA" id="ARBA00011738"/>
    </source>
</evidence>
<dbReference type="PROSITE" id="PS00599">
    <property type="entry name" value="AA_TRANSFER_CLASS_2"/>
    <property type="match status" value="1"/>
</dbReference>
<keyword evidence="4 8" id="KW-0032">Aminotransferase</keyword>
<dbReference type="GO" id="GO:0004400">
    <property type="term" value="F:histidinol-phosphate transaminase activity"/>
    <property type="evidence" value="ECO:0007669"/>
    <property type="project" value="UniProtKB-UniRule"/>
</dbReference>
<dbReference type="EMBL" id="DXFW01000021">
    <property type="protein sequence ID" value="HIX05937.1"/>
    <property type="molecule type" value="Genomic_DNA"/>
</dbReference>
<evidence type="ECO:0000256" key="2">
    <source>
        <dbReference type="ARBA" id="ARBA00005011"/>
    </source>
</evidence>
<keyword evidence="6 8" id="KW-0663">Pyridoxal phosphate</keyword>
<dbReference type="Gene3D" id="3.90.1150.10">
    <property type="entry name" value="Aspartate Aminotransferase, domain 1"/>
    <property type="match status" value="1"/>
</dbReference>